<organism evidence="6 7">
    <name type="scientific">Nile crocodilepox virus (isolate Crocodylus niloticus/Zimbabwe/Ume/2001)</name>
    <name type="common">CRV</name>
    <dbReference type="NCBI Taxonomy" id="1289473"/>
    <lineage>
        <taxon>Viruses</taxon>
        <taxon>Varidnaviria</taxon>
        <taxon>Bamfordvirae</taxon>
        <taxon>Nucleocytoviricota</taxon>
        <taxon>Pokkesviricetes</taxon>
        <taxon>Chitovirales</taxon>
        <taxon>Poxviridae</taxon>
        <taxon>Chordopoxvirinae</taxon>
        <taxon>Crocodylidpoxvirus</taxon>
        <taxon>Crocodylidpoxvirus nilecrocodilepox</taxon>
        <taxon>Nile crocodilepox virus</taxon>
    </lineage>
</organism>
<dbReference type="InterPro" id="IPR014015">
    <property type="entry name" value="Helicase_SF3_DNA-vir"/>
</dbReference>
<dbReference type="Pfam" id="PF08706">
    <property type="entry name" value="D5_N"/>
    <property type="match status" value="1"/>
</dbReference>
<dbReference type="PROSITE" id="PS51206">
    <property type="entry name" value="SF3_HELICASE_1"/>
    <property type="match status" value="1"/>
</dbReference>
<organismHost>
    <name type="scientific">Crocodylus johnstoni</name>
    <name type="common">Australian freshwater crocodile</name>
    <dbReference type="NCBI Taxonomy" id="184234"/>
</organismHost>
<dbReference type="GO" id="GO:0016787">
    <property type="term" value="F:hydrolase activity"/>
    <property type="evidence" value="ECO:0007669"/>
    <property type="project" value="UniProtKB-KW"/>
</dbReference>
<dbReference type="PANTHER" id="PTHR35372">
    <property type="entry name" value="ATP BINDING PROTEIN-RELATED"/>
    <property type="match status" value="1"/>
</dbReference>
<dbReference type="PANTHER" id="PTHR35372:SF2">
    <property type="entry name" value="SF3 HELICASE DOMAIN-CONTAINING PROTEIN"/>
    <property type="match status" value="1"/>
</dbReference>
<evidence type="ECO:0000256" key="4">
    <source>
        <dbReference type="ARBA" id="ARBA00022840"/>
    </source>
</evidence>
<dbReference type="GO" id="GO:0004386">
    <property type="term" value="F:helicase activity"/>
    <property type="evidence" value="ECO:0007669"/>
    <property type="project" value="UniProtKB-KW"/>
</dbReference>
<dbReference type="KEGG" id="vg:4363356"/>
<keyword evidence="3" id="KW-0347">Helicase</keyword>
<keyword evidence="7" id="KW-1185">Reference proteome</keyword>
<dbReference type="InterPro" id="IPR051620">
    <property type="entry name" value="ORF904-like_C"/>
</dbReference>
<dbReference type="Gene3D" id="3.40.50.300">
    <property type="entry name" value="P-loop containing nucleotide triphosphate hydrolases"/>
    <property type="match status" value="1"/>
</dbReference>
<evidence type="ECO:0000313" key="6">
    <source>
        <dbReference type="EMBL" id="ABJ09004.1"/>
    </source>
</evidence>
<feature type="domain" description="SF3 helicase" evidence="5">
    <location>
        <begin position="474"/>
        <end position="636"/>
    </location>
</feature>
<evidence type="ECO:0000256" key="1">
    <source>
        <dbReference type="ARBA" id="ARBA00022741"/>
    </source>
</evidence>
<evidence type="ECO:0000256" key="2">
    <source>
        <dbReference type="ARBA" id="ARBA00022801"/>
    </source>
</evidence>
<evidence type="ECO:0000256" key="3">
    <source>
        <dbReference type="ARBA" id="ARBA00022806"/>
    </source>
</evidence>
<gene>
    <name evidence="6" type="ORF">CRV113</name>
</gene>
<dbReference type="GeneID" id="4363356"/>
<dbReference type="InterPro" id="IPR014818">
    <property type="entry name" value="Phage/plasmid_primase_P4_C"/>
</dbReference>
<evidence type="ECO:0000259" key="5">
    <source>
        <dbReference type="PROSITE" id="PS51206"/>
    </source>
</evidence>
<evidence type="ECO:0000313" key="7">
    <source>
        <dbReference type="Proteomes" id="UP000011300"/>
    </source>
</evidence>
<dbReference type="Proteomes" id="UP000011300">
    <property type="component" value="Segment"/>
</dbReference>
<dbReference type="InterPro" id="IPR004968">
    <property type="entry name" value="DNA_primase/NTPase_C"/>
</dbReference>
<name>Q070D8_CPRVZ</name>
<sequence length="781" mass="88358">MELNNRVIFVLKRIGVSREQRASGNLNLCESFLVPELEEYIRARPECTLFECLKNEEENSRVRVFFDVDLREPLVAEQFAESFKTFLLLLTKFLADFVFKHCAASVSGSSKRAFLVAARSRYSLSLSDDPEKVSFHLIFTDMYTSVRTLVAMRRFLSREVRSSVNPLMRAVDVAVYRRNPSLRVVGTRKTPECRYVHRMTASTDLADYLYTYVDVTPSSYVFEYAEAPAPDRAAAPGAVSMSFDKILVRLQTIVGNEITNLDRLNANTLPGTPLIIDYRFPCRLCGKASHKHPHHVAVQEDTLRIFKAGNPNSCRVKTVPLAQNKLFAISERIMEAGVVHKNKYGEYIAWIAGRWETETDNNHLTRLVLSMKDAVDDDEGLVLVPSNRRIIENNLKDMITSCVATDLFPEKLQFDNGILDVATREFHRGEEGKDFVCTVSTGYEYAPTPAGDPAVTELRAVLDDIQPPTGGNAGNREVFERVLSSCLCGVNKPYIFFFYGDTSSGKSTVKKLLRSVFDGLFTETSQCILVEPFDKGPNPYVSSIHLKRVTFCSELPDFSCNNVKKIRSDNVKKLTENCIVGRACFSNKISNCNVSTIIIDSNYKPVFDKVDNAIMRRIGLIHFKTHFSPNLNRPCLGNSYDVVKKLNAELESKIRTNYFRGAFLTLLLEWYAKHHLHGLSLEPTPELIPDFRFRLTLDTIIAPSDSTHAKHMPSLVRRGYHVSEAGLPALSADGFRTRLVSHFNVKIYGSDIDGFISKNKKYTNFCDEYMEYVFIEDLGSK</sequence>
<dbReference type="InterPro" id="IPR027417">
    <property type="entry name" value="P-loop_NTPase"/>
</dbReference>
<organismHost>
    <name type="scientific">Crocodylus porosus</name>
    <name type="common">Saltwater crocodile</name>
    <name type="synonym">Estuarine crocodile</name>
    <dbReference type="NCBI Taxonomy" id="8502"/>
</organismHost>
<accession>Q070D8</accession>
<dbReference type="SUPFAM" id="SSF52540">
    <property type="entry name" value="P-loop containing nucleoside triphosphate hydrolases"/>
    <property type="match status" value="1"/>
</dbReference>
<dbReference type="EMBL" id="DQ356948">
    <property type="protein sequence ID" value="ABJ09004.1"/>
    <property type="molecule type" value="Genomic_DNA"/>
</dbReference>
<dbReference type="GO" id="GO:0005524">
    <property type="term" value="F:ATP binding"/>
    <property type="evidence" value="ECO:0007669"/>
    <property type="project" value="UniProtKB-KW"/>
</dbReference>
<keyword evidence="2" id="KW-0378">Hydrolase</keyword>
<keyword evidence="4" id="KW-0067">ATP-binding</keyword>
<keyword evidence="1" id="KW-0547">Nucleotide-binding</keyword>
<protein>
    <submittedName>
        <fullName evidence="6">NTPase</fullName>
    </submittedName>
</protein>
<proteinExistence type="predicted"/>
<organismHost>
    <name type="scientific">Crocodylus niloticus</name>
    <name type="common">Nile crocodile</name>
    <name type="synonym">African crocodile</name>
    <dbReference type="NCBI Taxonomy" id="8501"/>
</organismHost>
<dbReference type="Pfam" id="PF03288">
    <property type="entry name" value="Pox_D5"/>
    <property type="match status" value="1"/>
</dbReference>
<dbReference type="RefSeq" id="YP_784303.1">
    <property type="nucleotide sequence ID" value="NC_008030.1"/>
</dbReference>
<reference evidence="6 7" key="1">
    <citation type="journal article" date="2006" name="J. Virol.">
        <title>Genome of crocodilepox virus.</title>
        <authorList>
            <person name="Afonso C.L."/>
            <person name="Tulman E.R."/>
            <person name="Delhon G."/>
            <person name="Lu Z."/>
            <person name="Viljoen G.J."/>
            <person name="Wallace D.B."/>
            <person name="Kutish G.F."/>
            <person name="Rock D.L."/>
        </authorList>
    </citation>
    <scope>NUCLEOTIDE SEQUENCE [LARGE SCALE GENOMIC DNA]</scope>
    <source>
        <strain evidence="7">Isolate Crocodylus niloticus/Zimbabwe/Ume/2001</strain>
    </source>
</reference>